<dbReference type="GO" id="GO:0005886">
    <property type="term" value="C:plasma membrane"/>
    <property type="evidence" value="ECO:0007669"/>
    <property type="project" value="UniProtKB-SubCell"/>
</dbReference>
<accession>A0A3B4F2E5</accession>
<dbReference type="GO" id="GO:0043652">
    <property type="term" value="P:engulfment of apoptotic cell"/>
    <property type="evidence" value="ECO:0007669"/>
    <property type="project" value="TreeGrafter"/>
</dbReference>
<name>A0A3B4F2E5_9CICH</name>
<dbReference type="Pfam" id="PF09815">
    <property type="entry name" value="XK-related"/>
    <property type="match status" value="1"/>
</dbReference>
<protein>
    <recommendedName>
        <fullName evidence="7">XK-related protein</fullName>
    </recommendedName>
</protein>
<keyword evidence="6 7" id="KW-0472">Membrane</keyword>
<dbReference type="PANTHER" id="PTHR16024:SF19">
    <property type="entry name" value="XK-RELATED PROTEIN"/>
    <property type="match status" value="1"/>
</dbReference>
<comment type="similarity">
    <text evidence="2 7">Belongs to the XK family.</text>
</comment>
<reference evidence="8" key="1">
    <citation type="submission" date="2023-09" db="UniProtKB">
        <authorList>
            <consortium name="Ensembl"/>
        </authorList>
    </citation>
    <scope>IDENTIFICATION</scope>
</reference>
<evidence type="ECO:0000256" key="2">
    <source>
        <dbReference type="ARBA" id="ARBA00008789"/>
    </source>
</evidence>
<keyword evidence="5 7" id="KW-1133">Transmembrane helix</keyword>
<evidence type="ECO:0000256" key="1">
    <source>
        <dbReference type="ARBA" id="ARBA00004651"/>
    </source>
</evidence>
<dbReference type="GO" id="GO:1902742">
    <property type="term" value="P:apoptotic process involved in development"/>
    <property type="evidence" value="ECO:0007669"/>
    <property type="project" value="TreeGrafter"/>
</dbReference>
<dbReference type="GeneTree" id="ENSGT00940000178710"/>
<evidence type="ECO:0000256" key="6">
    <source>
        <dbReference type="ARBA" id="ARBA00023136"/>
    </source>
</evidence>
<dbReference type="PANTHER" id="PTHR16024">
    <property type="entry name" value="XK-RELATED PROTEIN"/>
    <property type="match status" value="1"/>
</dbReference>
<dbReference type="Ensembl" id="ENSPNYT00000004866.1">
    <property type="protein sequence ID" value="ENSPNYP00000004747.1"/>
    <property type="gene ID" value="ENSPNYG00000003695.1"/>
</dbReference>
<sequence length="104" mass="11967">MQLYTQGESKYSCWDFLITCVGLPLFLTDIGLDIWAAIIFYQEKAYACLGVLLLLLVGSTLLAQAYSWLWYSYDQFKMKTKVEGLPTQRQLTVLHVCQLGVYVR</sequence>
<comment type="caution">
    <text evidence="7">Lacks conserved residue(s) required for the propagation of feature annotation.</text>
</comment>
<organism evidence="8">
    <name type="scientific">Pundamilia nyererei</name>
    <dbReference type="NCBI Taxonomy" id="303518"/>
    <lineage>
        <taxon>Eukaryota</taxon>
        <taxon>Metazoa</taxon>
        <taxon>Chordata</taxon>
        <taxon>Craniata</taxon>
        <taxon>Vertebrata</taxon>
        <taxon>Euteleostomi</taxon>
        <taxon>Actinopterygii</taxon>
        <taxon>Neopterygii</taxon>
        <taxon>Teleostei</taxon>
        <taxon>Neoteleostei</taxon>
        <taxon>Acanthomorphata</taxon>
        <taxon>Ovalentaria</taxon>
        <taxon>Cichlomorphae</taxon>
        <taxon>Cichliformes</taxon>
        <taxon>Cichlidae</taxon>
        <taxon>African cichlids</taxon>
        <taxon>Pseudocrenilabrinae</taxon>
        <taxon>Haplochromini</taxon>
        <taxon>Pundamilia</taxon>
    </lineage>
</organism>
<evidence type="ECO:0000256" key="3">
    <source>
        <dbReference type="ARBA" id="ARBA00022475"/>
    </source>
</evidence>
<feature type="transmembrane region" description="Helical" evidence="7">
    <location>
        <begin position="12"/>
        <end position="38"/>
    </location>
</feature>
<evidence type="ECO:0000256" key="7">
    <source>
        <dbReference type="RuleBase" id="RU910716"/>
    </source>
</evidence>
<proteinExistence type="inferred from homology"/>
<comment type="subcellular location">
    <subcellularLocation>
        <location evidence="1">Cell membrane</location>
        <topology evidence="1">Multi-pass membrane protein</topology>
    </subcellularLocation>
    <subcellularLocation>
        <location evidence="7">Membrane</location>
        <topology evidence="7">Multi-pass membrane protein</topology>
    </subcellularLocation>
</comment>
<dbReference type="InterPro" id="IPR050895">
    <property type="entry name" value="XK-related_scramblase"/>
</dbReference>
<dbReference type="InterPro" id="IPR018629">
    <property type="entry name" value="XK-rel"/>
</dbReference>
<dbReference type="GO" id="GO:0070782">
    <property type="term" value="P:phosphatidylserine exposure on apoptotic cell surface"/>
    <property type="evidence" value="ECO:0007669"/>
    <property type="project" value="TreeGrafter"/>
</dbReference>
<evidence type="ECO:0000313" key="8">
    <source>
        <dbReference type="Ensembl" id="ENSPNYP00000004747.1"/>
    </source>
</evidence>
<keyword evidence="4 7" id="KW-0812">Transmembrane</keyword>
<evidence type="ECO:0000256" key="4">
    <source>
        <dbReference type="ARBA" id="ARBA00022692"/>
    </source>
</evidence>
<feature type="transmembrane region" description="Helical" evidence="7">
    <location>
        <begin position="44"/>
        <end position="71"/>
    </location>
</feature>
<keyword evidence="3" id="KW-1003">Cell membrane</keyword>
<dbReference type="AlphaFoldDB" id="A0A3B4F2E5"/>
<evidence type="ECO:0000256" key="5">
    <source>
        <dbReference type="ARBA" id="ARBA00022989"/>
    </source>
</evidence>